<dbReference type="AlphaFoldDB" id="A0A154MBB8"/>
<sequence length="279" mass="30961">MPKQKPTPQERALAEGLRVARRFSRLAMTEVADKLVWSQSTISRLETGMRAASTEEVSALLAVYQIVGEQREALIELARDADRPSWLETRDAEVPWQVKTLAQYELEATKIVESSTASLPVLLQTPSYARAALSAADVSAAALEARMDLRQDRQKVLDRKNPPRLVAFLDEGVLRRQIGGERIMANQLRYLLALAQRPTVELRVFPFDVGGHPGMCGGYALLEFPDGRPVVRLEHLRSGVFLHQPADVQPYVRATVRSTAVALDPARSVHLIESLVPPV</sequence>
<dbReference type="EMBL" id="LQCI01000034">
    <property type="protein sequence ID" value="KZB81938.1"/>
    <property type="molecule type" value="Genomic_DNA"/>
</dbReference>
<dbReference type="Proteomes" id="UP000076321">
    <property type="component" value="Unassembled WGS sequence"/>
</dbReference>
<dbReference type="InterPro" id="IPR043917">
    <property type="entry name" value="DUF5753"/>
</dbReference>
<evidence type="ECO:0000313" key="3">
    <source>
        <dbReference type="EMBL" id="OKA05991.1"/>
    </source>
</evidence>
<dbReference type="OrthoDB" id="3687959at2"/>
<evidence type="ECO:0000313" key="2">
    <source>
        <dbReference type="EMBL" id="KZB81938.1"/>
    </source>
</evidence>
<evidence type="ECO:0000313" key="5">
    <source>
        <dbReference type="Proteomes" id="UP000186883"/>
    </source>
</evidence>
<dbReference type="InterPro" id="IPR010982">
    <property type="entry name" value="Lambda_DNA-bd_dom_sf"/>
</dbReference>
<proteinExistence type="predicted"/>
<dbReference type="Pfam" id="PF13560">
    <property type="entry name" value="HTH_31"/>
    <property type="match status" value="1"/>
</dbReference>
<dbReference type="RefSeq" id="WP_061980053.1">
    <property type="nucleotide sequence ID" value="NZ_LOBU02000015.1"/>
</dbReference>
<feature type="domain" description="HTH cro/C1-type" evidence="1">
    <location>
        <begin position="17"/>
        <end position="70"/>
    </location>
</feature>
<dbReference type="Gene3D" id="1.10.260.40">
    <property type="entry name" value="lambda repressor-like DNA-binding domains"/>
    <property type="match status" value="1"/>
</dbReference>
<name>A0A154MBB8_9PSEU</name>
<organism evidence="2 4">
    <name type="scientific">Amycolatopsis regifaucium</name>
    <dbReference type="NCBI Taxonomy" id="546365"/>
    <lineage>
        <taxon>Bacteria</taxon>
        <taxon>Bacillati</taxon>
        <taxon>Actinomycetota</taxon>
        <taxon>Actinomycetes</taxon>
        <taxon>Pseudonocardiales</taxon>
        <taxon>Pseudonocardiaceae</taxon>
        <taxon>Amycolatopsis</taxon>
    </lineage>
</organism>
<dbReference type="CDD" id="cd00093">
    <property type="entry name" value="HTH_XRE"/>
    <property type="match status" value="1"/>
</dbReference>
<reference evidence="3 5" key="2">
    <citation type="submission" date="2016-11" db="EMBL/GenBank/DDBJ databases">
        <title>Genome sequencing of Amycolatopsis regifaucium.</title>
        <authorList>
            <person name="Mayilraj S."/>
            <person name="Kaur N."/>
        </authorList>
    </citation>
    <scope>NUCLEOTIDE SEQUENCE [LARGE SCALE GENOMIC DNA]</scope>
    <source>
        <strain evidence="3 5">GY080</strain>
    </source>
</reference>
<dbReference type="Pfam" id="PF19054">
    <property type="entry name" value="DUF5753"/>
    <property type="match status" value="1"/>
</dbReference>
<accession>A0A154MBB8</accession>
<keyword evidence="5" id="KW-1185">Reference proteome</keyword>
<protein>
    <submittedName>
        <fullName evidence="2 3">Transcriptional regulator</fullName>
    </submittedName>
</protein>
<gene>
    <name evidence="3" type="ORF">ATP06_0222770</name>
    <name evidence="2" type="ORF">AVL48_08225</name>
</gene>
<comment type="caution">
    <text evidence="2">The sequence shown here is derived from an EMBL/GenBank/DDBJ whole genome shotgun (WGS) entry which is preliminary data.</text>
</comment>
<evidence type="ECO:0000313" key="4">
    <source>
        <dbReference type="Proteomes" id="UP000076321"/>
    </source>
</evidence>
<evidence type="ECO:0000259" key="1">
    <source>
        <dbReference type="PROSITE" id="PS50943"/>
    </source>
</evidence>
<dbReference type="EMBL" id="LOBU02000015">
    <property type="protein sequence ID" value="OKA05991.1"/>
    <property type="molecule type" value="Genomic_DNA"/>
</dbReference>
<dbReference type="Proteomes" id="UP000186883">
    <property type="component" value="Unassembled WGS sequence"/>
</dbReference>
<reference evidence="2 4" key="1">
    <citation type="submission" date="2015-12" db="EMBL/GenBank/DDBJ databases">
        <title>Amycolatopsis regifaucium genome sequencing and assembly.</title>
        <authorList>
            <person name="Mayilraj S."/>
        </authorList>
    </citation>
    <scope>NUCLEOTIDE SEQUENCE [LARGE SCALE GENOMIC DNA]</scope>
    <source>
        <strain evidence="2 4">GY080</strain>
    </source>
</reference>
<dbReference type="InterPro" id="IPR001387">
    <property type="entry name" value="Cro/C1-type_HTH"/>
</dbReference>
<dbReference type="PROSITE" id="PS50943">
    <property type="entry name" value="HTH_CROC1"/>
    <property type="match status" value="1"/>
</dbReference>
<dbReference type="SUPFAM" id="SSF47413">
    <property type="entry name" value="lambda repressor-like DNA-binding domains"/>
    <property type="match status" value="1"/>
</dbReference>
<dbReference type="GO" id="GO:0003677">
    <property type="term" value="F:DNA binding"/>
    <property type="evidence" value="ECO:0007669"/>
    <property type="project" value="InterPro"/>
</dbReference>